<feature type="region of interest" description="Disordered" evidence="9">
    <location>
        <begin position="506"/>
        <end position="541"/>
    </location>
</feature>
<feature type="compositionally biased region" description="Low complexity" evidence="9">
    <location>
        <begin position="521"/>
        <end position="541"/>
    </location>
</feature>
<dbReference type="Gene3D" id="3.90.1300.10">
    <property type="entry name" value="Amidase signature (AS) domain"/>
    <property type="match status" value="1"/>
</dbReference>
<dbReference type="InterPro" id="IPR000120">
    <property type="entry name" value="Amidase"/>
</dbReference>
<sequence length="541" mass="55925">MSEKNAQTNEALVRLTAAQMAQKLRDGEITSVELTQAHLDRIAAVDGGEHGIHAFLHVDEAGALATAAEVDVIRSSGGAAAEALHRLAGVPIAVKDLIVTVGQPTTAASKMLEGWMSPYDATVVTKIREAGLPILGKTNLDEFAMGSSSEHSAYGATRNPWDLERTPGGSGGGSAAAVAAFEAPLALGTDTGGSIRQPAALTGTVGTKPTYGSVSRYGAIAMASSLDQIGPCARTAEDAALLHELIAGHDPKDATSLPDEVPDFAEAARRGEVSGLRIGVVRQLRGEGISAGVAEHFEQTLQTLRAAGAEIVEVDCPSFDYALGAYYLIMASEASSNLAKFDGVRYGTRVLPEDGPVTIERVMGATRAAGFGDEVKRRIILGTYALSAGYYDAYYGSAQKVRTLIQRDFEAAFAQSDVLLTPTSPVTAFRFGENLQDPLAMYLNDIATIPVNLAGIPGISVPVGLAEGLPVGVQVLAPAREDARVYQVGAAVERFLQGEGAALWDGVPEPGDAAGASAQHTVPGAAGSTTATTTATPTAGE</sequence>
<evidence type="ECO:0000256" key="4">
    <source>
        <dbReference type="ARBA" id="ARBA00022840"/>
    </source>
</evidence>
<dbReference type="InterPro" id="IPR004412">
    <property type="entry name" value="GatA"/>
</dbReference>
<dbReference type="InterPro" id="IPR023631">
    <property type="entry name" value="Amidase_dom"/>
</dbReference>
<evidence type="ECO:0000313" key="11">
    <source>
        <dbReference type="EMBL" id="MDR8019898.1"/>
    </source>
</evidence>
<keyword evidence="2 8" id="KW-0436">Ligase</keyword>
<evidence type="ECO:0000256" key="9">
    <source>
        <dbReference type="SAM" id="MobiDB-lite"/>
    </source>
</evidence>
<proteinExistence type="inferred from homology"/>
<evidence type="ECO:0000256" key="6">
    <source>
        <dbReference type="ARBA" id="ARBA00025295"/>
    </source>
</evidence>
<feature type="domain" description="Amidase" evidence="10">
    <location>
        <begin position="33"/>
        <end position="485"/>
    </location>
</feature>
<evidence type="ECO:0000256" key="8">
    <source>
        <dbReference type="HAMAP-Rule" id="MF_00120"/>
    </source>
</evidence>
<dbReference type="RefSeq" id="WP_310548883.1">
    <property type="nucleotide sequence ID" value="NZ_JAVKGR010000012.1"/>
</dbReference>
<keyword evidence="12" id="KW-1185">Reference proteome</keyword>
<keyword evidence="3 8" id="KW-0547">Nucleotide-binding</keyword>
<comment type="caution">
    <text evidence="11">The sequence shown here is derived from an EMBL/GenBank/DDBJ whole genome shotgun (WGS) entry which is preliminary data.</text>
</comment>
<evidence type="ECO:0000259" key="10">
    <source>
        <dbReference type="Pfam" id="PF01425"/>
    </source>
</evidence>
<keyword evidence="5 8" id="KW-0648">Protein biosynthesis</keyword>
<evidence type="ECO:0000256" key="7">
    <source>
        <dbReference type="ARBA" id="ARBA00047407"/>
    </source>
</evidence>
<comment type="subunit">
    <text evidence="8">Heterotrimer of A, B and C subunits.</text>
</comment>
<organism evidence="11 12">
    <name type="scientific">Nesterenkonia aerolata</name>
    <dbReference type="NCBI Taxonomy" id="3074079"/>
    <lineage>
        <taxon>Bacteria</taxon>
        <taxon>Bacillati</taxon>
        <taxon>Actinomycetota</taxon>
        <taxon>Actinomycetes</taxon>
        <taxon>Micrococcales</taxon>
        <taxon>Micrococcaceae</taxon>
        <taxon>Nesterenkonia</taxon>
    </lineage>
</organism>
<evidence type="ECO:0000256" key="5">
    <source>
        <dbReference type="ARBA" id="ARBA00022917"/>
    </source>
</evidence>
<dbReference type="PROSITE" id="PS00571">
    <property type="entry name" value="AMIDASES"/>
    <property type="match status" value="1"/>
</dbReference>
<comment type="function">
    <text evidence="6 8">Allows the formation of correctly charged Gln-tRNA(Gln) through the transamidation of misacylated Glu-tRNA(Gln) in organisms which lack glutaminyl-tRNA synthetase. The reaction takes place in the presence of glutamine and ATP through an activated gamma-phospho-Glu-tRNA(Gln).</text>
</comment>
<dbReference type="InterPro" id="IPR020556">
    <property type="entry name" value="Amidase_CS"/>
</dbReference>
<feature type="active site" description="Acyl-ester intermediate" evidence="8">
    <location>
        <position position="194"/>
    </location>
</feature>
<reference evidence="11 12" key="1">
    <citation type="submission" date="2023-09" db="EMBL/GenBank/DDBJ databases">
        <title>Description of three actinobacteria isolated from air of manufacturing shop in a pharmaceutical factory.</title>
        <authorList>
            <person name="Zhang D.-F."/>
        </authorList>
    </citation>
    <scope>NUCLEOTIDE SEQUENCE [LARGE SCALE GENOMIC DNA]</scope>
    <source>
        <strain evidence="11 12">LY-0111</strain>
    </source>
</reference>
<name>A0ABU2DTR7_9MICC</name>
<evidence type="ECO:0000256" key="2">
    <source>
        <dbReference type="ARBA" id="ARBA00022598"/>
    </source>
</evidence>
<accession>A0ABU2DTR7</accession>
<comment type="catalytic activity">
    <reaction evidence="7 8">
        <text>L-glutamyl-tRNA(Gln) + L-glutamine + ATP + H2O = L-glutaminyl-tRNA(Gln) + L-glutamate + ADP + phosphate + H(+)</text>
        <dbReference type="Rhea" id="RHEA:17521"/>
        <dbReference type="Rhea" id="RHEA-COMP:9681"/>
        <dbReference type="Rhea" id="RHEA-COMP:9684"/>
        <dbReference type="ChEBI" id="CHEBI:15377"/>
        <dbReference type="ChEBI" id="CHEBI:15378"/>
        <dbReference type="ChEBI" id="CHEBI:29985"/>
        <dbReference type="ChEBI" id="CHEBI:30616"/>
        <dbReference type="ChEBI" id="CHEBI:43474"/>
        <dbReference type="ChEBI" id="CHEBI:58359"/>
        <dbReference type="ChEBI" id="CHEBI:78520"/>
        <dbReference type="ChEBI" id="CHEBI:78521"/>
        <dbReference type="ChEBI" id="CHEBI:456216"/>
        <dbReference type="EC" id="6.3.5.7"/>
    </reaction>
</comment>
<dbReference type="PANTHER" id="PTHR11895">
    <property type="entry name" value="TRANSAMIDASE"/>
    <property type="match status" value="1"/>
</dbReference>
<dbReference type="Pfam" id="PF01425">
    <property type="entry name" value="Amidase"/>
    <property type="match status" value="1"/>
</dbReference>
<dbReference type="EC" id="6.3.5.7" evidence="8"/>
<dbReference type="Proteomes" id="UP001251870">
    <property type="component" value="Unassembled WGS sequence"/>
</dbReference>
<evidence type="ECO:0000256" key="1">
    <source>
        <dbReference type="ARBA" id="ARBA00008069"/>
    </source>
</evidence>
<protein>
    <recommendedName>
        <fullName evidence="8">Glutamyl-tRNA(Gln) amidotransferase subunit A</fullName>
        <shortName evidence="8">Glu-ADT subunit A</shortName>
        <ecNumber evidence="8">6.3.5.7</ecNumber>
    </recommendedName>
</protein>
<evidence type="ECO:0000313" key="12">
    <source>
        <dbReference type="Proteomes" id="UP001251870"/>
    </source>
</evidence>
<feature type="active site" description="Charge relay system" evidence="8">
    <location>
        <position position="170"/>
    </location>
</feature>
<dbReference type="PANTHER" id="PTHR11895:SF151">
    <property type="entry name" value="GLUTAMYL-TRNA(GLN) AMIDOTRANSFERASE SUBUNIT A"/>
    <property type="match status" value="1"/>
</dbReference>
<gene>
    <name evidence="8 11" type="primary">gatA</name>
    <name evidence="11" type="ORF">RIL96_10025</name>
</gene>
<dbReference type="HAMAP" id="MF_00120">
    <property type="entry name" value="GatA"/>
    <property type="match status" value="1"/>
</dbReference>
<dbReference type="InterPro" id="IPR036928">
    <property type="entry name" value="AS_sf"/>
</dbReference>
<dbReference type="NCBIfam" id="TIGR00132">
    <property type="entry name" value="gatA"/>
    <property type="match status" value="1"/>
</dbReference>
<keyword evidence="4 8" id="KW-0067">ATP-binding</keyword>
<comment type="similarity">
    <text evidence="1 8">Belongs to the amidase family. GatA subfamily.</text>
</comment>
<evidence type="ECO:0000256" key="3">
    <source>
        <dbReference type="ARBA" id="ARBA00022741"/>
    </source>
</evidence>
<feature type="active site" description="Charge relay system" evidence="8">
    <location>
        <position position="95"/>
    </location>
</feature>
<dbReference type="EMBL" id="JAVKGR010000012">
    <property type="protein sequence ID" value="MDR8019898.1"/>
    <property type="molecule type" value="Genomic_DNA"/>
</dbReference>
<dbReference type="SUPFAM" id="SSF75304">
    <property type="entry name" value="Amidase signature (AS) enzymes"/>
    <property type="match status" value="1"/>
</dbReference>